<evidence type="ECO:0000256" key="3">
    <source>
        <dbReference type="ARBA" id="ARBA00044776"/>
    </source>
</evidence>
<accession>A0A1J5TYE6</accession>
<dbReference type="EC" id="3.5.1.1" evidence="1"/>
<dbReference type="Pfam" id="PF01112">
    <property type="entry name" value="Asparaginase_2"/>
    <property type="match status" value="2"/>
</dbReference>
<reference evidence="8 9" key="1">
    <citation type="submission" date="2016-08" db="EMBL/GenBank/DDBJ databases">
        <title>New Insights into Marine Group III Euryarchaeota, from dark to light.</title>
        <authorList>
            <person name="Haro-Moreno J.M."/>
            <person name="Rodriguez-Valera F."/>
            <person name="Lopez-Garcia P."/>
            <person name="Moreira D."/>
            <person name="Martin-Cuadrado A.B."/>
        </authorList>
    </citation>
    <scope>NUCLEOTIDE SEQUENCE [LARGE SCALE GENOMIC DNA]</scope>
    <source>
        <strain evidence="8">CG-Epi2</strain>
    </source>
</reference>
<evidence type="ECO:0000313" key="9">
    <source>
        <dbReference type="Proteomes" id="UP000183615"/>
    </source>
</evidence>
<evidence type="ECO:0000256" key="2">
    <source>
        <dbReference type="ARBA" id="ARBA00030414"/>
    </source>
</evidence>
<dbReference type="InterPro" id="IPR029055">
    <property type="entry name" value="Ntn_hydrolases_N"/>
</dbReference>
<dbReference type="CDD" id="cd04703">
    <property type="entry name" value="Asparaginase_2_like_1"/>
    <property type="match status" value="1"/>
</dbReference>
<dbReference type="AlphaFoldDB" id="A0A1J5TYE6"/>
<feature type="binding site" evidence="6">
    <location>
        <begin position="165"/>
        <end position="168"/>
    </location>
    <ligand>
        <name>substrate</name>
    </ligand>
</feature>
<dbReference type="EMBL" id="MIYZ01000040">
    <property type="protein sequence ID" value="OIR21549.1"/>
    <property type="molecule type" value="Genomic_DNA"/>
</dbReference>
<dbReference type="PANTHER" id="PTHR10188:SF6">
    <property type="entry name" value="N(4)-(BETA-N-ACETYLGLUCOSAMINYL)-L-ASPARAGINASE"/>
    <property type="match status" value="1"/>
</dbReference>
<dbReference type="GO" id="GO:0004067">
    <property type="term" value="F:asparaginase activity"/>
    <property type="evidence" value="ECO:0007669"/>
    <property type="project" value="UniProtKB-EC"/>
</dbReference>
<comment type="catalytic activity">
    <reaction evidence="4">
        <text>L-asparagine + H2O = L-aspartate + NH4(+)</text>
        <dbReference type="Rhea" id="RHEA:21016"/>
        <dbReference type="ChEBI" id="CHEBI:15377"/>
        <dbReference type="ChEBI" id="CHEBI:28938"/>
        <dbReference type="ChEBI" id="CHEBI:29991"/>
        <dbReference type="ChEBI" id="CHEBI:58048"/>
        <dbReference type="EC" id="3.5.1.1"/>
    </reaction>
</comment>
<feature type="active site" description="Nucleophile" evidence="5">
    <location>
        <position position="137"/>
    </location>
</feature>
<name>A0A1J5TYE6_9ARCH</name>
<comment type="caution">
    <text evidence="8">The sequence shown here is derived from an EMBL/GenBank/DDBJ whole genome shotgun (WGS) entry which is preliminary data.</text>
</comment>
<evidence type="ECO:0000256" key="5">
    <source>
        <dbReference type="PIRSR" id="PIRSR600246-1"/>
    </source>
</evidence>
<dbReference type="InterPro" id="IPR000246">
    <property type="entry name" value="Peptidase_T2"/>
</dbReference>
<evidence type="ECO:0000256" key="1">
    <source>
        <dbReference type="ARBA" id="ARBA00012920"/>
    </source>
</evidence>
<dbReference type="GO" id="GO:0005737">
    <property type="term" value="C:cytoplasm"/>
    <property type="evidence" value="ECO:0007669"/>
    <property type="project" value="TreeGrafter"/>
</dbReference>
<evidence type="ECO:0000256" key="6">
    <source>
        <dbReference type="PIRSR" id="PIRSR600246-2"/>
    </source>
</evidence>
<dbReference type="Proteomes" id="UP000183615">
    <property type="component" value="Unassembled WGS sequence"/>
</dbReference>
<evidence type="ECO:0000313" key="8">
    <source>
        <dbReference type="EMBL" id="OIR21549.1"/>
    </source>
</evidence>
<proteinExistence type="predicted"/>
<dbReference type="PANTHER" id="PTHR10188">
    <property type="entry name" value="L-ASPARAGINASE"/>
    <property type="match status" value="1"/>
</dbReference>
<feature type="binding site" evidence="6">
    <location>
        <begin position="187"/>
        <end position="190"/>
    </location>
    <ligand>
        <name>substrate</name>
    </ligand>
</feature>
<evidence type="ECO:0000256" key="4">
    <source>
        <dbReference type="ARBA" id="ARBA00049366"/>
    </source>
</evidence>
<gene>
    <name evidence="8" type="ORF">BET99_02285</name>
</gene>
<dbReference type="Gene3D" id="3.60.20.30">
    <property type="entry name" value="(Glycosyl)asparaginase"/>
    <property type="match status" value="1"/>
</dbReference>
<organism evidence="8 9">
    <name type="scientific">Marine Group III euryarchaeote CG-Epi2</name>
    <dbReference type="NCBI Taxonomy" id="1888996"/>
    <lineage>
        <taxon>Archaea</taxon>
        <taxon>Methanobacteriati</taxon>
        <taxon>Thermoplasmatota</taxon>
        <taxon>Thermoplasmata</taxon>
        <taxon>Candidatus Thermoprofundales</taxon>
    </lineage>
</organism>
<feature type="site" description="Cleavage; by autolysis" evidence="7">
    <location>
        <begin position="136"/>
        <end position="137"/>
    </location>
</feature>
<evidence type="ECO:0000256" key="7">
    <source>
        <dbReference type="PIRSR" id="PIRSR600246-3"/>
    </source>
</evidence>
<sequence>MKIICHGGAGHTPKVQDGVDKAAEEGWKILKKTNNALLAATAATIVMEDDFRFNAGTGSCLRDDGRVQNDAAVATSDGKMGAITNIQDFKNPVLIARELLDEFVTMLAGEGAIQFALEKGFKKTKVIGSEEGWTGDTVGAVAQSSDGTIAVASSTGGVKGRPVGRVGDTPLWGSGFYCDKNIGILATGVGEAITEQLMCYRVYQYSENLEEAMKWGVKLLPKDIGVGIIGIHSNGQICGISNTTMPFTIIQD</sequence>
<dbReference type="SUPFAM" id="SSF56235">
    <property type="entry name" value="N-terminal nucleophile aminohydrolases (Ntn hydrolases)"/>
    <property type="match status" value="1"/>
</dbReference>
<protein>
    <recommendedName>
        <fullName evidence="3">Plant-type L-asparaginase</fullName>
        <ecNumber evidence="1">3.5.1.1</ecNumber>
    </recommendedName>
    <alternativeName>
        <fullName evidence="2">L-asparagine amidohydrolase</fullName>
    </alternativeName>
</protein>